<dbReference type="OrthoDB" id="303276at2759"/>
<dbReference type="PROSITE" id="PS51180">
    <property type="entry name" value="BRO1"/>
    <property type="match status" value="1"/>
</dbReference>
<evidence type="ECO:0000313" key="2">
    <source>
        <dbReference type="EMBL" id="CAD8125768.1"/>
    </source>
</evidence>
<proteinExistence type="predicted"/>
<dbReference type="GO" id="GO:0005768">
    <property type="term" value="C:endosome"/>
    <property type="evidence" value="ECO:0007669"/>
    <property type="project" value="TreeGrafter"/>
</dbReference>
<accession>A0A8S1RCP2</accession>
<feature type="domain" description="BRO1" evidence="1">
    <location>
        <begin position="1"/>
        <end position="409"/>
    </location>
</feature>
<dbReference type="Proteomes" id="UP000692954">
    <property type="component" value="Unassembled WGS sequence"/>
</dbReference>
<organism evidence="2 3">
    <name type="scientific">Paramecium sonneborni</name>
    <dbReference type="NCBI Taxonomy" id="65129"/>
    <lineage>
        <taxon>Eukaryota</taxon>
        <taxon>Sar</taxon>
        <taxon>Alveolata</taxon>
        <taxon>Ciliophora</taxon>
        <taxon>Intramacronucleata</taxon>
        <taxon>Oligohymenophorea</taxon>
        <taxon>Peniculida</taxon>
        <taxon>Parameciidae</taxon>
        <taxon>Paramecium</taxon>
    </lineage>
</organism>
<dbReference type="EMBL" id="CAJJDN010000162">
    <property type="protein sequence ID" value="CAD8125768.1"/>
    <property type="molecule type" value="Genomic_DNA"/>
</dbReference>
<gene>
    <name evidence="2" type="ORF">PSON_ATCC_30995.1.T1620030</name>
</gene>
<keyword evidence="3" id="KW-1185">Reference proteome</keyword>
<protein>
    <recommendedName>
        <fullName evidence="1">BRO1 domain-containing protein</fullName>
    </recommendedName>
</protein>
<dbReference type="InterPro" id="IPR004328">
    <property type="entry name" value="BRO1_dom"/>
</dbReference>
<sequence>MNFGFRFKQSKPIKFPKTENQLLIQIGQCRQKISEFNWQDCNKGDVNACLQLENLLTQYILFLDQVIEEQPKIDISFQWNDSYEPNKFTQSKQWHYEYSCSMYNLGLLYYHLGQNITNLKDAINKNRNSQWCFQRLSEVIVFVNSKTVHQHSDLSYVHIHMHNCYANAFGYRKLYEHFQNNKNPDEQLEALGLLQEASKLYEQTIRCLMQTKQCNKKPIPPIIYNQLLEQFSSDYVISQVISNLELAKFMASTAKEVPKEQRMGKALTYLNKAEQSISEFFKNFKEKKEFLQIKLSQVQALKKEYLYLNENAYKHPLAKEYELLQLPVKQDLIKPKAPDVFNIENKKQLQEQFLIESQQLIQQINSSKTKAQQKLIDLQNNFNSIYRQYNIQFMVDSFQNAESLKLTPSIQQKVQFIKDRGGWKGCQNQIQRIHSLQQDQGKRLINIKNQLDLQSMQRGPPNQGHWLLSQQIENFRKMVEDIQKKLLEASLINRTTDEQIKSIKDQLLFIEQNSDQMLVSKMQTSLQESQNFYRKNIQTLKRLSIIVESIMNKIDLIKIQLANLEKYIDDFGFGQSANQAINQNTLLQAAKIIQIRMTEYDAIFNSINLSELEKIASDLEDKQLFLVIANQGEQDFENQLKMIQDAFYNLEYAQQFYDSISQQVSQLANLINELTNNSD</sequence>
<dbReference type="AlphaFoldDB" id="A0A8S1RCP2"/>
<dbReference type="GO" id="GO:0043328">
    <property type="term" value="P:protein transport to vacuole involved in ubiquitin-dependent protein catabolic process via the multivesicular body sorting pathway"/>
    <property type="evidence" value="ECO:0007669"/>
    <property type="project" value="TreeGrafter"/>
</dbReference>
<dbReference type="PANTHER" id="PTHR23030:SF30">
    <property type="entry name" value="TYROSINE-PROTEIN PHOSPHATASE NON-RECEPTOR TYPE 23"/>
    <property type="match status" value="1"/>
</dbReference>
<comment type="caution">
    <text evidence="2">The sequence shown here is derived from an EMBL/GenBank/DDBJ whole genome shotgun (WGS) entry which is preliminary data.</text>
</comment>
<evidence type="ECO:0000259" key="1">
    <source>
        <dbReference type="PROSITE" id="PS51180"/>
    </source>
</evidence>
<reference evidence="2" key="1">
    <citation type="submission" date="2021-01" db="EMBL/GenBank/DDBJ databases">
        <authorList>
            <consortium name="Genoscope - CEA"/>
            <person name="William W."/>
        </authorList>
    </citation>
    <scope>NUCLEOTIDE SEQUENCE</scope>
</reference>
<evidence type="ECO:0000313" key="3">
    <source>
        <dbReference type="Proteomes" id="UP000692954"/>
    </source>
</evidence>
<dbReference type="PANTHER" id="PTHR23030">
    <property type="entry name" value="PCD6 INTERACTING PROTEIN-RELATED"/>
    <property type="match status" value="1"/>
</dbReference>
<name>A0A8S1RCP2_9CILI</name>